<dbReference type="EMBL" id="JAIQCV010000008">
    <property type="protein sequence ID" value="KAH1072506.1"/>
    <property type="molecule type" value="Genomic_DNA"/>
</dbReference>
<dbReference type="AlphaFoldDB" id="A0A9D3V5H5"/>
<gene>
    <name evidence="1" type="ORF">J1N35_024834</name>
</gene>
<protein>
    <submittedName>
        <fullName evidence="1">Uncharacterized protein</fullName>
    </submittedName>
</protein>
<proteinExistence type="predicted"/>
<reference evidence="1 2" key="1">
    <citation type="journal article" date="2021" name="Plant Biotechnol. J.">
        <title>Multi-omics assisted identification of the key and species-specific regulatory components of drought-tolerant mechanisms in Gossypium stocksii.</title>
        <authorList>
            <person name="Yu D."/>
            <person name="Ke L."/>
            <person name="Zhang D."/>
            <person name="Wu Y."/>
            <person name="Sun Y."/>
            <person name="Mei J."/>
            <person name="Sun J."/>
            <person name="Sun Y."/>
        </authorList>
    </citation>
    <scope>NUCLEOTIDE SEQUENCE [LARGE SCALE GENOMIC DNA]</scope>
    <source>
        <strain evidence="2">cv. E1</strain>
        <tissue evidence="1">Leaf</tissue>
    </source>
</reference>
<dbReference type="GO" id="GO:0020037">
    <property type="term" value="F:heme binding"/>
    <property type="evidence" value="ECO:0007669"/>
    <property type="project" value="InterPro"/>
</dbReference>
<keyword evidence="2" id="KW-1185">Reference proteome</keyword>
<dbReference type="GO" id="GO:0004497">
    <property type="term" value="F:monooxygenase activity"/>
    <property type="evidence" value="ECO:0007669"/>
    <property type="project" value="InterPro"/>
</dbReference>
<dbReference type="GO" id="GO:0016705">
    <property type="term" value="F:oxidoreductase activity, acting on paired donors, with incorporation or reduction of molecular oxygen"/>
    <property type="evidence" value="ECO:0007669"/>
    <property type="project" value="InterPro"/>
</dbReference>
<dbReference type="Pfam" id="PF00067">
    <property type="entry name" value="p450"/>
    <property type="match status" value="1"/>
</dbReference>
<dbReference type="OrthoDB" id="2789670at2759"/>
<name>A0A9D3V5H5_9ROSI</name>
<evidence type="ECO:0000313" key="1">
    <source>
        <dbReference type="EMBL" id="KAH1072506.1"/>
    </source>
</evidence>
<dbReference type="Gene3D" id="1.10.630.10">
    <property type="entry name" value="Cytochrome P450"/>
    <property type="match status" value="1"/>
</dbReference>
<sequence>MKVLFPRLIKWVALVEQKLQKRLADEIRTVIKAKGGVTLFALNKMVLTKLVVYEYLRINPPVPFQYSEPKVDFVVQSHDATFEIKKGKMLFGFNRLQIKIPREDRDKLLKYVHWSNERETEDSTTENKACARKDSVVLLCRVLLVDLFLHFETFEVEAGTIMFAPSVMFKTLAKASSIT</sequence>
<dbReference type="Proteomes" id="UP000828251">
    <property type="component" value="Unassembled WGS sequence"/>
</dbReference>
<dbReference type="GO" id="GO:0005506">
    <property type="term" value="F:iron ion binding"/>
    <property type="evidence" value="ECO:0007669"/>
    <property type="project" value="InterPro"/>
</dbReference>
<organism evidence="1 2">
    <name type="scientific">Gossypium stocksii</name>
    <dbReference type="NCBI Taxonomy" id="47602"/>
    <lineage>
        <taxon>Eukaryota</taxon>
        <taxon>Viridiplantae</taxon>
        <taxon>Streptophyta</taxon>
        <taxon>Embryophyta</taxon>
        <taxon>Tracheophyta</taxon>
        <taxon>Spermatophyta</taxon>
        <taxon>Magnoliopsida</taxon>
        <taxon>eudicotyledons</taxon>
        <taxon>Gunneridae</taxon>
        <taxon>Pentapetalae</taxon>
        <taxon>rosids</taxon>
        <taxon>malvids</taxon>
        <taxon>Malvales</taxon>
        <taxon>Malvaceae</taxon>
        <taxon>Malvoideae</taxon>
        <taxon>Gossypium</taxon>
    </lineage>
</organism>
<accession>A0A9D3V5H5</accession>
<comment type="caution">
    <text evidence="1">The sequence shown here is derived from an EMBL/GenBank/DDBJ whole genome shotgun (WGS) entry which is preliminary data.</text>
</comment>
<dbReference type="InterPro" id="IPR036396">
    <property type="entry name" value="Cyt_P450_sf"/>
</dbReference>
<dbReference type="InterPro" id="IPR001128">
    <property type="entry name" value="Cyt_P450"/>
</dbReference>
<dbReference type="SUPFAM" id="SSF48264">
    <property type="entry name" value="Cytochrome P450"/>
    <property type="match status" value="1"/>
</dbReference>
<evidence type="ECO:0000313" key="2">
    <source>
        <dbReference type="Proteomes" id="UP000828251"/>
    </source>
</evidence>